<dbReference type="PANTHER" id="PTHR42796">
    <property type="entry name" value="FUMARYLACETOACETATE HYDROLASE DOMAIN-CONTAINING PROTEIN 2A-RELATED"/>
    <property type="match status" value="1"/>
</dbReference>
<evidence type="ECO:0000259" key="3">
    <source>
        <dbReference type="Pfam" id="PF01557"/>
    </source>
</evidence>
<dbReference type="InterPro" id="IPR036663">
    <property type="entry name" value="Fumarylacetoacetase_C_sf"/>
</dbReference>
<evidence type="ECO:0000313" key="4">
    <source>
        <dbReference type="EMBL" id="MFC4402665.1"/>
    </source>
</evidence>
<protein>
    <submittedName>
        <fullName evidence="4">Fumarylacetoacetate hydrolase family protein</fullName>
    </submittedName>
</protein>
<keyword evidence="2" id="KW-0479">Metal-binding</keyword>
<dbReference type="Pfam" id="PF01557">
    <property type="entry name" value="FAA_hydrolase"/>
    <property type="match status" value="1"/>
</dbReference>
<feature type="domain" description="Fumarylacetoacetase-like C-terminal" evidence="3">
    <location>
        <begin position="98"/>
        <end position="302"/>
    </location>
</feature>
<dbReference type="PANTHER" id="PTHR42796:SF4">
    <property type="entry name" value="FUMARYLACETOACETATE HYDROLASE DOMAIN-CONTAINING PROTEIN 2A"/>
    <property type="match status" value="1"/>
</dbReference>
<accession>A0ABV8WS49</accession>
<proteinExistence type="inferred from homology"/>
<dbReference type="GO" id="GO:0016787">
    <property type="term" value="F:hydrolase activity"/>
    <property type="evidence" value="ECO:0007669"/>
    <property type="project" value="UniProtKB-KW"/>
</dbReference>
<organism evidence="4 5">
    <name type="scientific">Gracilibacillus xinjiangensis</name>
    <dbReference type="NCBI Taxonomy" id="1193282"/>
    <lineage>
        <taxon>Bacteria</taxon>
        <taxon>Bacillati</taxon>
        <taxon>Bacillota</taxon>
        <taxon>Bacilli</taxon>
        <taxon>Bacillales</taxon>
        <taxon>Bacillaceae</taxon>
        <taxon>Gracilibacillus</taxon>
    </lineage>
</organism>
<dbReference type="SUPFAM" id="SSF56529">
    <property type="entry name" value="FAH"/>
    <property type="match status" value="1"/>
</dbReference>
<dbReference type="InterPro" id="IPR051121">
    <property type="entry name" value="FAH"/>
</dbReference>
<comment type="caution">
    <text evidence="4">The sequence shown here is derived from an EMBL/GenBank/DDBJ whole genome shotgun (WGS) entry which is preliminary data.</text>
</comment>
<sequence>MKLVNYKLKYDFALSRMGVMLNNNVVDLHQAYEQMIANVGAKESAFPLPSDPDTFYANGEASMEIAKKVYAYIEKNEPLTQYKREDVVLGPPIPNPSKIICIGINYADHVAEMGSEIPEFPVVFSKFSNALIGPEDDIHKISATKKLDYEVELAVVIGKKTSNVNKTDVHDYLAGYTMGNDVSARDLQKRTVQWLQGKSLDHTTPIGPWLVTKDEITDPSNLAIKSFVNGEIRQSSNTKHLIFDIPFLVSFISELITLNPGDIILTGTPDGVGMAMDPPQYLQHGDTVRLEIEGIGIMENKIIEK</sequence>
<evidence type="ECO:0000256" key="1">
    <source>
        <dbReference type="ARBA" id="ARBA00010211"/>
    </source>
</evidence>
<keyword evidence="4" id="KW-0378">Hydrolase</keyword>
<evidence type="ECO:0000313" key="5">
    <source>
        <dbReference type="Proteomes" id="UP001595882"/>
    </source>
</evidence>
<evidence type="ECO:0000256" key="2">
    <source>
        <dbReference type="ARBA" id="ARBA00022723"/>
    </source>
</evidence>
<name>A0ABV8WS49_9BACI</name>
<dbReference type="Proteomes" id="UP001595882">
    <property type="component" value="Unassembled WGS sequence"/>
</dbReference>
<dbReference type="Gene3D" id="3.90.850.10">
    <property type="entry name" value="Fumarylacetoacetase-like, C-terminal domain"/>
    <property type="match status" value="1"/>
</dbReference>
<gene>
    <name evidence="4" type="ORF">ACFOY7_06225</name>
</gene>
<dbReference type="EMBL" id="JBHSDT010000004">
    <property type="protein sequence ID" value="MFC4402665.1"/>
    <property type="molecule type" value="Genomic_DNA"/>
</dbReference>
<comment type="similarity">
    <text evidence="1">Belongs to the FAH family.</text>
</comment>
<dbReference type="InterPro" id="IPR011234">
    <property type="entry name" value="Fumarylacetoacetase-like_C"/>
</dbReference>
<keyword evidence="5" id="KW-1185">Reference proteome</keyword>
<reference evidence="5" key="1">
    <citation type="journal article" date="2019" name="Int. J. Syst. Evol. Microbiol.">
        <title>The Global Catalogue of Microorganisms (GCM) 10K type strain sequencing project: providing services to taxonomists for standard genome sequencing and annotation.</title>
        <authorList>
            <consortium name="The Broad Institute Genomics Platform"/>
            <consortium name="The Broad Institute Genome Sequencing Center for Infectious Disease"/>
            <person name="Wu L."/>
            <person name="Ma J."/>
        </authorList>
    </citation>
    <scope>NUCLEOTIDE SEQUENCE [LARGE SCALE GENOMIC DNA]</scope>
    <source>
        <strain evidence="5">CCUG 37865</strain>
    </source>
</reference>
<dbReference type="RefSeq" id="WP_390250461.1">
    <property type="nucleotide sequence ID" value="NZ_JBHSDT010000004.1"/>
</dbReference>